<sequence>MNAKRPKSPRSVEIISGNEDLLLEIILLLPPKTLLRFQSVSRHWRSLISAASFGRQHSRLHHCRRPKPQPSFILRNFLPFFLLQPRSKHFVPFNFNSPHTRILQSSNGLLLVESRNSPYGRRDYFVCNPTTRQSRKLLIDYGSEKRKKAGIFGLCLAFDPSKSPYYKVVCLRGAQSSSSIYRVEVYNSESQTWKVVGEQSIAVSVKLCHGIYWNDGIYWIRPNSKSLYLDLQNGNLRNPPGIRTPWAWRKAGEINKNYIMESNGHFHCLAMYLRLDMKCLIVFELRADGSGWFQEYWVDLNPIAGEMNGPVEVMGIVRGEREEESSVLFHVPGKIFSHRFCDGSFEVVLDLTRDEIYVEHRLQFQRYDAYQFIETLAPV</sequence>
<dbReference type="InterPro" id="IPR036047">
    <property type="entry name" value="F-box-like_dom_sf"/>
</dbReference>
<name>A0AAW2XSA1_9LAMI</name>
<dbReference type="InterPro" id="IPR001810">
    <property type="entry name" value="F-box_dom"/>
</dbReference>
<dbReference type="Gene3D" id="1.20.1280.50">
    <property type="match status" value="1"/>
</dbReference>
<organism evidence="2">
    <name type="scientific">Sesamum latifolium</name>
    <dbReference type="NCBI Taxonomy" id="2727402"/>
    <lineage>
        <taxon>Eukaryota</taxon>
        <taxon>Viridiplantae</taxon>
        <taxon>Streptophyta</taxon>
        <taxon>Embryophyta</taxon>
        <taxon>Tracheophyta</taxon>
        <taxon>Spermatophyta</taxon>
        <taxon>Magnoliopsida</taxon>
        <taxon>eudicotyledons</taxon>
        <taxon>Gunneridae</taxon>
        <taxon>Pentapetalae</taxon>
        <taxon>asterids</taxon>
        <taxon>lamiids</taxon>
        <taxon>Lamiales</taxon>
        <taxon>Pedaliaceae</taxon>
        <taxon>Sesamum</taxon>
    </lineage>
</organism>
<dbReference type="AlphaFoldDB" id="A0AAW2XSA1"/>
<reference evidence="2" key="2">
    <citation type="journal article" date="2024" name="Plant">
        <title>Genomic evolution and insights into agronomic trait innovations of Sesamum species.</title>
        <authorList>
            <person name="Miao H."/>
            <person name="Wang L."/>
            <person name="Qu L."/>
            <person name="Liu H."/>
            <person name="Sun Y."/>
            <person name="Le M."/>
            <person name="Wang Q."/>
            <person name="Wei S."/>
            <person name="Zheng Y."/>
            <person name="Lin W."/>
            <person name="Duan Y."/>
            <person name="Cao H."/>
            <person name="Xiong S."/>
            <person name="Wang X."/>
            <person name="Wei L."/>
            <person name="Li C."/>
            <person name="Ma Q."/>
            <person name="Ju M."/>
            <person name="Zhao R."/>
            <person name="Li G."/>
            <person name="Mu C."/>
            <person name="Tian Q."/>
            <person name="Mei H."/>
            <person name="Zhang T."/>
            <person name="Gao T."/>
            <person name="Zhang H."/>
        </authorList>
    </citation>
    <scope>NUCLEOTIDE SEQUENCE</scope>
    <source>
        <strain evidence="2">KEN1</strain>
    </source>
</reference>
<accession>A0AAW2XSA1</accession>
<feature type="domain" description="F-box" evidence="1">
    <location>
        <begin position="17"/>
        <end position="57"/>
    </location>
</feature>
<dbReference type="Pfam" id="PF07734">
    <property type="entry name" value="FBA_1"/>
    <property type="match status" value="1"/>
</dbReference>
<gene>
    <name evidence="2" type="ORF">Slati_0900300</name>
</gene>
<proteinExistence type="predicted"/>
<comment type="caution">
    <text evidence="2">The sequence shown here is derived from an EMBL/GenBank/DDBJ whole genome shotgun (WGS) entry which is preliminary data.</text>
</comment>
<dbReference type="PANTHER" id="PTHR35546">
    <property type="entry name" value="F-BOX PROTEIN INTERACTION DOMAIN PROTEIN-RELATED"/>
    <property type="match status" value="1"/>
</dbReference>
<dbReference type="Pfam" id="PF00646">
    <property type="entry name" value="F-box"/>
    <property type="match status" value="1"/>
</dbReference>
<dbReference type="PANTHER" id="PTHR35546:SF130">
    <property type="entry name" value="EXPRESSED PROTEIN"/>
    <property type="match status" value="1"/>
</dbReference>
<dbReference type="EMBL" id="JACGWN010000003">
    <property type="protein sequence ID" value="KAL0455611.1"/>
    <property type="molecule type" value="Genomic_DNA"/>
</dbReference>
<dbReference type="InterPro" id="IPR055290">
    <property type="entry name" value="At3g26010-like"/>
</dbReference>
<reference evidence="2" key="1">
    <citation type="submission" date="2020-06" db="EMBL/GenBank/DDBJ databases">
        <authorList>
            <person name="Li T."/>
            <person name="Hu X."/>
            <person name="Zhang T."/>
            <person name="Song X."/>
            <person name="Zhang H."/>
            <person name="Dai N."/>
            <person name="Sheng W."/>
            <person name="Hou X."/>
            <person name="Wei L."/>
        </authorList>
    </citation>
    <scope>NUCLEOTIDE SEQUENCE</scope>
    <source>
        <strain evidence="2">KEN1</strain>
        <tissue evidence="2">Leaf</tissue>
    </source>
</reference>
<evidence type="ECO:0000259" key="1">
    <source>
        <dbReference type="SMART" id="SM00256"/>
    </source>
</evidence>
<protein>
    <submittedName>
        <fullName evidence="2">F-box protein</fullName>
    </submittedName>
</protein>
<dbReference type="SMART" id="SM00256">
    <property type="entry name" value="FBOX"/>
    <property type="match status" value="1"/>
</dbReference>
<dbReference type="SUPFAM" id="SSF81383">
    <property type="entry name" value="F-box domain"/>
    <property type="match status" value="1"/>
</dbReference>
<dbReference type="InterPro" id="IPR017451">
    <property type="entry name" value="F-box-assoc_interact_dom"/>
</dbReference>
<dbReference type="NCBIfam" id="TIGR01640">
    <property type="entry name" value="F_box_assoc_1"/>
    <property type="match status" value="1"/>
</dbReference>
<evidence type="ECO:0000313" key="2">
    <source>
        <dbReference type="EMBL" id="KAL0455611.1"/>
    </source>
</evidence>
<dbReference type="InterPro" id="IPR006527">
    <property type="entry name" value="F-box-assoc_dom_typ1"/>
</dbReference>